<name>A0A7S4QUA8_9DINO</name>
<evidence type="ECO:0000259" key="3">
    <source>
        <dbReference type="Pfam" id="PF09949"/>
    </source>
</evidence>
<dbReference type="PANTHER" id="PTHR40861">
    <property type="entry name" value="DUF2183 DOMAIN-CONTAINING PROTEIN"/>
    <property type="match status" value="1"/>
</dbReference>
<keyword evidence="2" id="KW-0472">Membrane</keyword>
<evidence type="ECO:0000256" key="1">
    <source>
        <dbReference type="SAM" id="MobiDB-lite"/>
    </source>
</evidence>
<proteinExistence type="predicted"/>
<dbReference type="InterPro" id="IPR019236">
    <property type="entry name" value="APP1_cat"/>
</dbReference>
<gene>
    <name evidence="4" type="ORF">AMON00008_LOCUS25783</name>
</gene>
<protein>
    <recommendedName>
        <fullName evidence="3">Phosphatidate phosphatase APP1 catalytic domain-containing protein</fullName>
    </recommendedName>
</protein>
<dbReference type="EMBL" id="HBNR01037392">
    <property type="protein sequence ID" value="CAE4594187.1"/>
    <property type="molecule type" value="Transcribed_RNA"/>
</dbReference>
<evidence type="ECO:0000313" key="4">
    <source>
        <dbReference type="EMBL" id="CAE4594187.1"/>
    </source>
</evidence>
<sequence length="670" mass="74434">MVPRRALRIVAVVLLLLSLAVPAAVYKVPWLVLSIQLVAASWLLYFCAERPVIRIVTVRARNGGKVRRRLFETLARVLLGVQSLRSSRRREQQLRSVLGTLTTCAVLFNPDVGAASVVRSSFGHPVATLVAAVVCLAITCFYHLISSCRGRGLRSPSPSDDFSSPRTSSVVQVTLRKLRSCFEANLSVWHRRSGANSVLNDLHELDDAALNELLARIPQSLLMQTLGSIEGTVALLCMDRADDLSVASKSRLLQALMRMQLTSCENAEAAVENLLLTTGGDDLSSLKCLQDGRGDIHSIRKLVFQDIMSREVQTRVLDHFLAEGMAQVAHRALLASRHFRWLMRQCRGHRCVPKSLQSLRLETGDEEDEETQSGASYDGGSFNSWLKVLFDIDDTLMCSGGQRPAGVDTRYPKHAVYPGFTTLLRELQGGSGVNQLVALSARPHMFGDIVEKGVFQRFSRLIEKHGLPTMPDLLPGALDTGIEFMISGGDDSGMRALAKKKFESFSQYLELYPEFRIVFFGDNGQGDFGVGREMHRRFPANVEQVWIHKVQRMEETPFYTKDFEGPIEFVDDYVMAAISAATRPVPLITPEGLRRVVLAAAEDFGRIDNWHGSEQREAEERRLSTSFASARQVLQGFGICEAWMEEAMQGTQEPPEEEAVGQPAEELAKQ</sequence>
<keyword evidence="2" id="KW-1133">Transmembrane helix</keyword>
<accession>A0A7S4QUA8</accession>
<feature type="region of interest" description="Disordered" evidence="1">
    <location>
        <begin position="646"/>
        <end position="670"/>
    </location>
</feature>
<dbReference type="PANTHER" id="PTHR40861:SF1">
    <property type="entry name" value="PHOSPHATIDATE PHOSPHATASE APP1 CATALYTIC DOMAIN-CONTAINING PROTEIN"/>
    <property type="match status" value="1"/>
</dbReference>
<feature type="domain" description="Phosphatidate phosphatase APP1 catalytic" evidence="3">
    <location>
        <begin position="388"/>
        <end position="548"/>
    </location>
</feature>
<evidence type="ECO:0000256" key="2">
    <source>
        <dbReference type="SAM" id="Phobius"/>
    </source>
</evidence>
<keyword evidence="2" id="KW-0812">Transmembrane</keyword>
<feature type="transmembrane region" description="Helical" evidence="2">
    <location>
        <begin position="122"/>
        <end position="145"/>
    </location>
</feature>
<reference evidence="4" key="1">
    <citation type="submission" date="2021-01" db="EMBL/GenBank/DDBJ databases">
        <authorList>
            <person name="Corre E."/>
            <person name="Pelletier E."/>
            <person name="Niang G."/>
            <person name="Scheremetjew M."/>
            <person name="Finn R."/>
            <person name="Kale V."/>
            <person name="Holt S."/>
            <person name="Cochrane G."/>
            <person name="Meng A."/>
            <person name="Brown T."/>
            <person name="Cohen L."/>
        </authorList>
    </citation>
    <scope>NUCLEOTIDE SEQUENCE</scope>
    <source>
        <strain evidence="4">CCMP3105</strain>
    </source>
</reference>
<dbReference type="AlphaFoldDB" id="A0A7S4QUA8"/>
<feature type="transmembrane region" description="Helical" evidence="2">
    <location>
        <begin position="30"/>
        <end position="48"/>
    </location>
</feature>
<dbReference type="Pfam" id="PF09949">
    <property type="entry name" value="APP1_cat"/>
    <property type="match status" value="1"/>
</dbReference>
<dbReference type="GO" id="GO:0008195">
    <property type="term" value="F:phosphatidate phosphatase activity"/>
    <property type="evidence" value="ECO:0007669"/>
    <property type="project" value="InterPro"/>
</dbReference>
<organism evidence="4">
    <name type="scientific">Alexandrium monilatum</name>
    <dbReference type="NCBI Taxonomy" id="311494"/>
    <lineage>
        <taxon>Eukaryota</taxon>
        <taxon>Sar</taxon>
        <taxon>Alveolata</taxon>
        <taxon>Dinophyceae</taxon>
        <taxon>Gonyaulacales</taxon>
        <taxon>Pyrocystaceae</taxon>
        <taxon>Alexandrium</taxon>
    </lineage>
</organism>